<dbReference type="AlphaFoldDB" id="A0A5J4ZC18"/>
<dbReference type="PANTHER" id="PTHR32096:SF133">
    <property type="entry name" value="WRKY TRANSCRIPTION FACTOR 41-RELATED"/>
    <property type="match status" value="1"/>
</dbReference>
<evidence type="ECO:0000256" key="5">
    <source>
        <dbReference type="ARBA" id="ARBA00023242"/>
    </source>
</evidence>
<dbReference type="InterPro" id="IPR044810">
    <property type="entry name" value="WRKY_plant"/>
</dbReference>
<dbReference type="GO" id="GO:0005634">
    <property type="term" value="C:nucleus"/>
    <property type="evidence" value="ECO:0007669"/>
    <property type="project" value="UniProtKB-SubCell"/>
</dbReference>
<gene>
    <name evidence="9" type="ORF">F0562_019334</name>
</gene>
<keyword evidence="5" id="KW-0539">Nucleus</keyword>
<evidence type="ECO:0000313" key="9">
    <source>
        <dbReference type="EMBL" id="KAA8516155.1"/>
    </source>
</evidence>
<dbReference type="GO" id="GO:0010150">
    <property type="term" value="P:leaf senescence"/>
    <property type="evidence" value="ECO:0007669"/>
    <property type="project" value="UniProtKB-ARBA"/>
</dbReference>
<evidence type="ECO:0000259" key="8">
    <source>
        <dbReference type="PROSITE" id="PS50811"/>
    </source>
</evidence>
<keyword evidence="4" id="KW-0804">Transcription</keyword>
<dbReference type="SMART" id="SM00774">
    <property type="entry name" value="WRKY"/>
    <property type="match status" value="1"/>
</dbReference>
<dbReference type="EMBL" id="CM018052">
    <property type="protein sequence ID" value="KAA8516155.1"/>
    <property type="molecule type" value="Genomic_DNA"/>
</dbReference>
<dbReference type="GO" id="GO:0000976">
    <property type="term" value="F:transcription cis-regulatory region binding"/>
    <property type="evidence" value="ECO:0007669"/>
    <property type="project" value="TreeGrafter"/>
</dbReference>
<dbReference type="OrthoDB" id="1888929at2759"/>
<feature type="region of interest" description="Disordered" evidence="7">
    <location>
        <begin position="196"/>
        <end position="217"/>
    </location>
</feature>
<dbReference type="SUPFAM" id="SSF118290">
    <property type="entry name" value="WRKY DNA-binding domain"/>
    <property type="match status" value="1"/>
</dbReference>
<keyword evidence="3" id="KW-0238">DNA-binding</keyword>
<protein>
    <recommendedName>
        <fullName evidence="8">WRKY domain-containing protein</fullName>
    </recommendedName>
</protein>
<sequence>MEKAMDWEANRLINELTQGRDLANQLKRLDPKAARDDCESLLEKILSCYEKSLSMLNWGASVGERRPAMGGVMESPHSFAGSNPRNELSDPDCKDQFHRDVFKKRKTLPRWTEQVRVCSGTGAEVGPLDDGYSWRKYGQKDILGANFPRAYYRCTHRNVQGCLATKQVQRSDEDASIFQITYRGRHTCIQSSHLTPALASSEREKPKQSEEKQEQSQEIHLNFTTGLKVEDLSTWEENFPSFSFPSTPIESENEESPIFAEPVKENSFMGSYSPSFLSPTTPESNYFSLSSCQMDIFGMDYNLQQTSECDITEIISAHTSGTNSPIGDLDFPLDQVVLDPSSPFDPSEFFT</sequence>
<feature type="domain" description="WRKY" evidence="8">
    <location>
        <begin position="123"/>
        <end position="186"/>
    </location>
</feature>
<name>A0A5J4ZC18_9ASTE</name>
<evidence type="ECO:0000256" key="6">
    <source>
        <dbReference type="ARBA" id="ARBA00060850"/>
    </source>
</evidence>
<evidence type="ECO:0000256" key="3">
    <source>
        <dbReference type="ARBA" id="ARBA00023125"/>
    </source>
</evidence>
<dbReference type="GO" id="GO:0003700">
    <property type="term" value="F:DNA-binding transcription factor activity"/>
    <property type="evidence" value="ECO:0007669"/>
    <property type="project" value="InterPro"/>
</dbReference>
<dbReference type="InterPro" id="IPR036576">
    <property type="entry name" value="WRKY_dom_sf"/>
</dbReference>
<dbReference type="InterPro" id="IPR003657">
    <property type="entry name" value="WRKY_dom"/>
</dbReference>
<comment type="similarity">
    <text evidence="6">Belongs to the WRKY group III family.</text>
</comment>
<evidence type="ECO:0000256" key="2">
    <source>
        <dbReference type="ARBA" id="ARBA00023015"/>
    </source>
</evidence>
<dbReference type="GO" id="GO:0010193">
    <property type="term" value="P:response to ozone"/>
    <property type="evidence" value="ECO:0007669"/>
    <property type="project" value="UniProtKB-ARBA"/>
</dbReference>
<dbReference type="GO" id="GO:0009751">
    <property type="term" value="P:response to salicylic acid"/>
    <property type="evidence" value="ECO:0007669"/>
    <property type="project" value="UniProtKB-ARBA"/>
</dbReference>
<dbReference type="PANTHER" id="PTHR32096">
    <property type="entry name" value="WRKY TRANSCRIPTION FACTOR 30-RELATED-RELATED"/>
    <property type="match status" value="1"/>
</dbReference>
<keyword evidence="10" id="KW-1185">Reference proteome</keyword>
<dbReference type="Gene3D" id="2.20.25.80">
    <property type="entry name" value="WRKY domain"/>
    <property type="match status" value="1"/>
</dbReference>
<comment type="subcellular location">
    <subcellularLocation>
        <location evidence="1">Nucleus</location>
    </subcellularLocation>
</comment>
<dbReference type="FunFam" id="2.20.25.80:FF:000009">
    <property type="entry name" value="WRKY transcription factor 53"/>
    <property type="match status" value="1"/>
</dbReference>
<evidence type="ECO:0000256" key="1">
    <source>
        <dbReference type="ARBA" id="ARBA00004123"/>
    </source>
</evidence>
<dbReference type="GO" id="GO:0042542">
    <property type="term" value="P:response to hydrogen peroxide"/>
    <property type="evidence" value="ECO:0007669"/>
    <property type="project" value="UniProtKB-ARBA"/>
</dbReference>
<organism evidence="9 10">
    <name type="scientific">Nyssa sinensis</name>
    <dbReference type="NCBI Taxonomy" id="561372"/>
    <lineage>
        <taxon>Eukaryota</taxon>
        <taxon>Viridiplantae</taxon>
        <taxon>Streptophyta</taxon>
        <taxon>Embryophyta</taxon>
        <taxon>Tracheophyta</taxon>
        <taxon>Spermatophyta</taxon>
        <taxon>Magnoliopsida</taxon>
        <taxon>eudicotyledons</taxon>
        <taxon>Gunneridae</taxon>
        <taxon>Pentapetalae</taxon>
        <taxon>asterids</taxon>
        <taxon>Cornales</taxon>
        <taxon>Nyssaceae</taxon>
        <taxon>Nyssa</taxon>
    </lineage>
</organism>
<evidence type="ECO:0000256" key="7">
    <source>
        <dbReference type="SAM" id="MobiDB-lite"/>
    </source>
</evidence>
<reference evidence="9 10" key="1">
    <citation type="submission" date="2019-09" db="EMBL/GenBank/DDBJ databases">
        <title>A chromosome-level genome assembly of the Chinese tupelo Nyssa sinensis.</title>
        <authorList>
            <person name="Yang X."/>
            <person name="Kang M."/>
            <person name="Yang Y."/>
            <person name="Xiong H."/>
            <person name="Wang M."/>
            <person name="Zhang Z."/>
            <person name="Wang Z."/>
            <person name="Wu H."/>
            <person name="Ma T."/>
            <person name="Liu J."/>
            <person name="Xi Z."/>
        </authorList>
    </citation>
    <scope>NUCLEOTIDE SEQUENCE [LARGE SCALE GENOMIC DNA]</scope>
    <source>
        <strain evidence="9">J267</strain>
        <tissue evidence="9">Leaf</tissue>
    </source>
</reference>
<dbReference type="Pfam" id="PF03106">
    <property type="entry name" value="WRKY"/>
    <property type="match status" value="1"/>
</dbReference>
<evidence type="ECO:0000313" key="10">
    <source>
        <dbReference type="Proteomes" id="UP000325577"/>
    </source>
</evidence>
<evidence type="ECO:0000256" key="4">
    <source>
        <dbReference type="ARBA" id="ARBA00023163"/>
    </source>
</evidence>
<accession>A0A5J4ZC18</accession>
<feature type="compositionally biased region" description="Basic and acidic residues" evidence="7">
    <location>
        <begin position="201"/>
        <end position="217"/>
    </location>
</feature>
<keyword evidence="2" id="KW-0805">Transcription regulation</keyword>
<dbReference type="PROSITE" id="PS50811">
    <property type="entry name" value="WRKY"/>
    <property type="match status" value="1"/>
</dbReference>
<proteinExistence type="inferred from homology"/>
<dbReference type="Proteomes" id="UP000325577">
    <property type="component" value="Linkage Group LG9"/>
</dbReference>